<evidence type="ECO:0000259" key="9">
    <source>
        <dbReference type="PROSITE" id="PS50011"/>
    </source>
</evidence>
<comment type="catalytic activity">
    <reaction evidence="8">
        <text>L-seryl-[protein] + ATP = O-phospho-L-seryl-[protein] + ADP + H(+)</text>
        <dbReference type="Rhea" id="RHEA:17989"/>
        <dbReference type="Rhea" id="RHEA-COMP:9863"/>
        <dbReference type="Rhea" id="RHEA-COMP:11604"/>
        <dbReference type="ChEBI" id="CHEBI:15378"/>
        <dbReference type="ChEBI" id="CHEBI:29999"/>
        <dbReference type="ChEBI" id="CHEBI:30616"/>
        <dbReference type="ChEBI" id="CHEBI:83421"/>
        <dbReference type="ChEBI" id="CHEBI:456216"/>
        <dbReference type="EC" id="2.7.11.1"/>
    </reaction>
</comment>
<gene>
    <name evidence="10" type="ORF">M9Y10_029654</name>
</gene>
<evidence type="ECO:0000256" key="7">
    <source>
        <dbReference type="ARBA" id="ARBA00047899"/>
    </source>
</evidence>
<evidence type="ECO:0000256" key="4">
    <source>
        <dbReference type="ARBA" id="ARBA00022741"/>
    </source>
</evidence>
<evidence type="ECO:0000313" key="10">
    <source>
        <dbReference type="EMBL" id="KAK8892427.1"/>
    </source>
</evidence>
<evidence type="ECO:0000256" key="8">
    <source>
        <dbReference type="ARBA" id="ARBA00048679"/>
    </source>
</evidence>
<comment type="catalytic activity">
    <reaction evidence="7">
        <text>L-threonyl-[protein] + ATP = O-phospho-L-threonyl-[protein] + ADP + H(+)</text>
        <dbReference type="Rhea" id="RHEA:46608"/>
        <dbReference type="Rhea" id="RHEA-COMP:11060"/>
        <dbReference type="Rhea" id="RHEA-COMP:11605"/>
        <dbReference type="ChEBI" id="CHEBI:15378"/>
        <dbReference type="ChEBI" id="CHEBI:30013"/>
        <dbReference type="ChEBI" id="CHEBI:30616"/>
        <dbReference type="ChEBI" id="CHEBI:61977"/>
        <dbReference type="ChEBI" id="CHEBI:456216"/>
        <dbReference type="EC" id="2.7.11.1"/>
    </reaction>
</comment>
<keyword evidence="5" id="KW-0418">Kinase</keyword>
<keyword evidence="11" id="KW-1185">Reference proteome</keyword>
<reference evidence="10 11" key="1">
    <citation type="submission" date="2024-04" db="EMBL/GenBank/DDBJ databases">
        <title>Tritrichomonas musculus Genome.</title>
        <authorList>
            <person name="Alves-Ferreira E."/>
            <person name="Grigg M."/>
            <person name="Lorenzi H."/>
            <person name="Galac M."/>
        </authorList>
    </citation>
    <scope>NUCLEOTIDE SEQUENCE [LARGE SCALE GENOMIC DNA]</scope>
    <source>
        <strain evidence="10 11">EAF2021</strain>
    </source>
</reference>
<evidence type="ECO:0000256" key="6">
    <source>
        <dbReference type="ARBA" id="ARBA00022840"/>
    </source>
</evidence>
<keyword evidence="3" id="KW-0808">Transferase</keyword>
<dbReference type="InterPro" id="IPR011009">
    <property type="entry name" value="Kinase-like_dom_sf"/>
</dbReference>
<evidence type="ECO:0000256" key="3">
    <source>
        <dbReference type="ARBA" id="ARBA00022679"/>
    </source>
</evidence>
<organism evidence="10 11">
    <name type="scientific">Tritrichomonas musculus</name>
    <dbReference type="NCBI Taxonomy" id="1915356"/>
    <lineage>
        <taxon>Eukaryota</taxon>
        <taxon>Metamonada</taxon>
        <taxon>Parabasalia</taxon>
        <taxon>Tritrichomonadida</taxon>
        <taxon>Tritrichomonadidae</taxon>
        <taxon>Tritrichomonas</taxon>
    </lineage>
</organism>
<accession>A0ABR2KPS6</accession>
<proteinExistence type="predicted"/>
<dbReference type="EMBL" id="JAPFFF010000004">
    <property type="protein sequence ID" value="KAK8892427.1"/>
    <property type="molecule type" value="Genomic_DNA"/>
</dbReference>
<dbReference type="SUPFAM" id="SSF56112">
    <property type="entry name" value="Protein kinase-like (PK-like)"/>
    <property type="match status" value="1"/>
</dbReference>
<dbReference type="Pfam" id="PF00069">
    <property type="entry name" value="Pkinase"/>
    <property type="match status" value="1"/>
</dbReference>
<dbReference type="InterPro" id="IPR051131">
    <property type="entry name" value="NEK_Ser/Thr_kinase_NIMA"/>
</dbReference>
<dbReference type="Proteomes" id="UP001470230">
    <property type="component" value="Unassembled WGS sequence"/>
</dbReference>
<evidence type="ECO:0000256" key="1">
    <source>
        <dbReference type="ARBA" id="ARBA00012513"/>
    </source>
</evidence>
<comment type="caution">
    <text evidence="10">The sequence shown here is derived from an EMBL/GenBank/DDBJ whole genome shotgun (WGS) entry which is preliminary data.</text>
</comment>
<evidence type="ECO:0000313" key="11">
    <source>
        <dbReference type="Proteomes" id="UP001470230"/>
    </source>
</evidence>
<name>A0ABR2KPS6_9EUKA</name>
<evidence type="ECO:0000256" key="5">
    <source>
        <dbReference type="ARBA" id="ARBA00022777"/>
    </source>
</evidence>
<protein>
    <recommendedName>
        <fullName evidence="1">non-specific serine/threonine protein kinase</fullName>
        <ecNumber evidence="1">2.7.11.1</ecNumber>
    </recommendedName>
</protein>
<sequence>MDFEGAFFNTTDFEMTSQKLGECAFGKVYVVENVNDETKYAAKIVDTNGVFSGHEQMMFMRESQILHKLKHPSIVKFYGINFHSF</sequence>
<dbReference type="PANTHER" id="PTHR44899">
    <property type="entry name" value="CAMK FAMILY PROTEIN KINASE"/>
    <property type="match status" value="1"/>
</dbReference>
<feature type="domain" description="Protein kinase" evidence="9">
    <location>
        <begin position="14"/>
        <end position="85"/>
    </location>
</feature>
<dbReference type="PROSITE" id="PS50011">
    <property type="entry name" value="PROTEIN_KINASE_DOM"/>
    <property type="match status" value="1"/>
</dbReference>
<evidence type="ECO:0000256" key="2">
    <source>
        <dbReference type="ARBA" id="ARBA00022527"/>
    </source>
</evidence>
<dbReference type="Gene3D" id="3.30.200.20">
    <property type="entry name" value="Phosphorylase Kinase, domain 1"/>
    <property type="match status" value="1"/>
</dbReference>
<dbReference type="EC" id="2.7.11.1" evidence="1"/>
<keyword evidence="4" id="KW-0547">Nucleotide-binding</keyword>
<keyword evidence="6" id="KW-0067">ATP-binding</keyword>
<dbReference type="InterPro" id="IPR000719">
    <property type="entry name" value="Prot_kinase_dom"/>
</dbReference>
<dbReference type="PANTHER" id="PTHR44899:SF3">
    <property type="entry name" value="SERINE_THREONINE-PROTEIN KINASE NEK1"/>
    <property type="match status" value="1"/>
</dbReference>
<keyword evidence="2" id="KW-0723">Serine/threonine-protein kinase</keyword>